<dbReference type="AlphaFoldDB" id="A0A9K3EGJ4"/>
<dbReference type="Gene3D" id="3.80.10.10">
    <property type="entry name" value="Ribonuclease Inhibitor"/>
    <property type="match status" value="1"/>
</dbReference>
<organism evidence="1 2">
    <name type="scientific">Helianthus annuus</name>
    <name type="common">Common sunflower</name>
    <dbReference type="NCBI Taxonomy" id="4232"/>
    <lineage>
        <taxon>Eukaryota</taxon>
        <taxon>Viridiplantae</taxon>
        <taxon>Streptophyta</taxon>
        <taxon>Embryophyta</taxon>
        <taxon>Tracheophyta</taxon>
        <taxon>Spermatophyta</taxon>
        <taxon>Magnoliopsida</taxon>
        <taxon>eudicotyledons</taxon>
        <taxon>Gunneridae</taxon>
        <taxon>Pentapetalae</taxon>
        <taxon>asterids</taxon>
        <taxon>campanulids</taxon>
        <taxon>Asterales</taxon>
        <taxon>Asteraceae</taxon>
        <taxon>Asteroideae</taxon>
        <taxon>Heliantheae alliance</taxon>
        <taxon>Heliantheae</taxon>
        <taxon>Helianthus</taxon>
    </lineage>
</organism>
<name>A0A9K3EGJ4_HELAN</name>
<keyword evidence="2" id="KW-1185">Reference proteome</keyword>
<comment type="caution">
    <text evidence="1">The sequence shown here is derived from an EMBL/GenBank/DDBJ whole genome shotgun (WGS) entry which is preliminary data.</text>
</comment>
<dbReference type="Gramene" id="mRNA:HanXRQr2_Chr13g0570621">
    <property type="protein sequence ID" value="CDS:HanXRQr2_Chr13g0570621.1"/>
    <property type="gene ID" value="HanXRQr2_Chr13g0570621"/>
</dbReference>
<gene>
    <name evidence="1" type="ORF">HanXRQr2_Chr13g0570621</name>
</gene>
<sequence>MEISYCPSLDDSFPCGLWPPNLRWLEIGGLKKDISEPASLVTLILNGRNSDRVVSFGAEAEDISSFLLPSSLTRLHLLFFTVSEGLQHLTSLQHLGIWLCPKLRDLPETQLPSLLSLAVIECSPELRKKCSPGRRKGKYWSIISQIPRLTVRKTV</sequence>
<evidence type="ECO:0000313" key="1">
    <source>
        <dbReference type="EMBL" id="KAF5771919.1"/>
    </source>
</evidence>
<dbReference type="SUPFAM" id="SSF52047">
    <property type="entry name" value="RNI-like"/>
    <property type="match status" value="1"/>
</dbReference>
<dbReference type="InterPro" id="IPR032675">
    <property type="entry name" value="LRR_dom_sf"/>
</dbReference>
<evidence type="ECO:0000313" key="2">
    <source>
        <dbReference type="Proteomes" id="UP000215914"/>
    </source>
</evidence>
<proteinExistence type="predicted"/>
<dbReference type="EMBL" id="MNCJ02000328">
    <property type="protein sequence ID" value="KAF5771919.1"/>
    <property type="molecule type" value="Genomic_DNA"/>
</dbReference>
<reference evidence="1" key="2">
    <citation type="submission" date="2020-06" db="EMBL/GenBank/DDBJ databases">
        <title>Helianthus annuus Genome sequencing and assembly Release 2.</title>
        <authorList>
            <person name="Gouzy J."/>
            <person name="Langlade N."/>
            <person name="Munos S."/>
        </authorList>
    </citation>
    <scope>NUCLEOTIDE SEQUENCE</scope>
    <source>
        <tissue evidence="1">Leaves</tissue>
    </source>
</reference>
<dbReference type="Proteomes" id="UP000215914">
    <property type="component" value="Unassembled WGS sequence"/>
</dbReference>
<protein>
    <submittedName>
        <fullName evidence="1">Leucine-rich repeat domain superfamily</fullName>
    </submittedName>
</protein>
<accession>A0A9K3EGJ4</accession>
<reference evidence="1" key="1">
    <citation type="journal article" date="2017" name="Nature">
        <title>The sunflower genome provides insights into oil metabolism, flowering and Asterid evolution.</title>
        <authorList>
            <person name="Badouin H."/>
            <person name="Gouzy J."/>
            <person name="Grassa C.J."/>
            <person name="Murat F."/>
            <person name="Staton S.E."/>
            <person name="Cottret L."/>
            <person name="Lelandais-Briere C."/>
            <person name="Owens G.L."/>
            <person name="Carrere S."/>
            <person name="Mayjonade B."/>
            <person name="Legrand L."/>
            <person name="Gill N."/>
            <person name="Kane N.C."/>
            <person name="Bowers J.E."/>
            <person name="Hubner S."/>
            <person name="Bellec A."/>
            <person name="Berard A."/>
            <person name="Berges H."/>
            <person name="Blanchet N."/>
            <person name="Boniface M.C."/>
            <person name="Brunel D."/>
            <person name="Catrice O."/>
            <person name="Chaidir N."/>
            <person name="Claudel C."/>
            <person name="Donnadieu C."/>
            <person name="Faraut T."/>
            <person name="Fievet G."/>
            <person name="Helmstetter N."/>
            <person name="King M."/>
            <person name="Knapp S.J."/>
            <person name="Lai Z."/>
            <person name="Le Paslier M.C."/>
            <person name="Lippi Y."/>
            <person name="Lorenzon L."/>
            <person name="Mandel J.R."/>
            <person name="Marage G."/>
            <person name="Marchand G."/>
            <person name="Marquand E."/>
            <person name="Bret-Mestries E."/>
            <person name="Morien E."/>
            <person name="Nambeesan S."/>
            <person name="Nguyen T."/>
            <person name="Pegot-Espagnet P."/>
            <person name="Pouilly N."/>
            <person name="Raftis F."/>
            <person name="Sallet E."/>
            <person name="Schiex T."/>
            <person name="Thomas J."/>
            <person name="Vandecasteele C."/>
            <person name="Vares D."/>
            <person name="Vear F."/>
            <person name="Vautrin S."/>
            <person name="Crespi M."/>
            <person name="Mangin B."/>
            <person name="Burke J.M."/>
            <person name="Salse J."/>
            <person name="Munos S."/>
            <person name="Vincourt P."/>
            <person name="Rieseberg L.H."/>
            <person name="Langlade N.B."/>
        </authorList>
    </citation>
    <scope>NUCLEOTIDE SEQUENCE</scope>
    <source>
        <tissue evidence="1">Leaves</tissue>
    </source>
</reference>